<evidence type="ECO:0000256" key="1">
    <source>
        <dbReference type="SAM" id="MobiDB-lite"/>
    </source>
</evidence>
<sequence length="369" mass="41505">MIPYRPGDREVRRDPSRRNLRYYWDEREGAYVYENGYALAPVPQQARAGRSSSQLPDYCRQAADFFKVGKVFTKMSDDVDESTATSARTPTNLGDFRRKERFVVVGRKADYCQVVSPLTTYNGLGVSKQGVIKSDHAIIYTGLQAPERLPAERPDRNEDGMRPYAIRVLNDDRTERLQDTCRVNFADMQKIPLDTPVKSFGVVADDSLPALKYQLRAVLFEEPLPSPAALSSSADTVRGAPSAAPTSWRQPPNRDQPRAESSTRRPAGPIQSHPDSAQQRSVRRLSTTLATASDDQGYPEFRRLSRPQDFFVPNLTGTMCPMHVGSWSLPESVVTSWFPWPQHSATVFEFLHTAIKAWPHRELGNLSMA</sequence>
<name>A0A8H6R6W7_9PEZI</name>
<dbReference type="EMBL" id="JABCIY010000318">
    <property type="protein sequence ID" value="KAF7185509.1"/>
    <property type="molecule type" value="Genomic_DNA"/>
</dbReference>
<reference evidence="3" key="1">
    <citation type="submission" date="2020-04" db="EMBL/GenBank/DDBJ databases">
        <title>Draft genome resource of the tomato pathogen Pseudocercospora fuligena.</title>
        <authorList>
            <person name="Zaccaron A."/>
        </authorList>
    </citation>
    <scope>NUCLEOTIDE SEQUENCE</scope>
    <source>
        <strain evidence="3">PF001</strain>
    </source>
</reference>
<evidence type="ECO:0000313" key="4">
    <source>
        <dbReference type="Proteomes" id="UP000660729"/>
    </source>
</evidence>
<protein>
    <recommendedName>
        <fullName evidence="2">DUF6590 domain-containing protein</fullName>
    </recommendedName>
</protein>
<gene>
    <name evidence="3" type="ORF">HII31_13133</name>
</gene>
<dbReference type="OrthoDB" id="3649606at2759"/>
<feature type="compositionally biased region" description="Polar residues" evidence="1">
    <location>
        <begin position="273"/>
        <end position="283"/>
    </location>
</feature>
<proteinExistence type="predicted"/>
<keyword evidence="4" id="KW-1185">Reference proteome</keyword>
<dbReference type="Pfam" id="PF20233">
    <property type="entry name" value="DUF6590"/>
    <property type="match status" value="1"/>
</dbReference>
<evidence type="ECO:0000313" key="3">
    <source>
        <dbReference type="EMBL" id="KAF7185509.1"/>
    </source>
</evidence>
<accession>A0A8H6R6W7</accession>
<dbReference type="InterPro" id="IPR046497">
    <property type="entry name" value="DUF6590"/>
</dbReference>
<comment type="caution">
    <text evidence="3">The sequence shown here is derived from an EMBL/GenBank/DDBJ whole genome shotgun (WGS) entry which is preliminary data.</text>
</comment>
<dbReference type="Proteomes" id="UP000660729">
    <property type="component" value="Unassembled WGS sequence"/>
</dbReference>
<dbReference type="AlphaFoldDB" id="A0A8H6R6W7"/>
<feature type="region of interest" description="Disordered" evidence="1">
    <location>
        <begin position="227"/>
        <end position="283"/>
    </location>
</feature>
<feature type="domain" description="DUF6590" evidence="2">
    <location>
        <begin position="64"/>
        <end position="211"/>
    </location>
</feature>
<evidence type="ECO:0000259" key="2">
    <source>
        <dbReference type="Pfam" id="PF20233"/>
    </source>
</evidence>
<organism evidence="3 4">
    <name type="scientific">Pseudocercospora fuligena</name>
    <dbReference type="NCBI Taxonomy" id="685502"/>
    <lineage>
        <taxon>Eukaryota</taxon>
        <taxon>Fungi</taxon>
        <taxon>Dikarya</taxon>
        <taxon>Ascomycota</taxon>
        <taxon>Pezizomycotina</taxon>
        <taxon>Dothideomycetes</taxon>
        <taxon>Dothideomycetidae</taxon>
        <taxon>Mycosphaerellales</taxon>
        <taxon>Mycosphaerellaceae</taxon>
        <taxon>Pseudocercospora</taxon>
    </lineage>
</organism>